<protein>
    <submittedName>
        <fullName evidence="2">Uncharacterized protein</fullName>
    </submittedName>
</protein>
<sequence length="75" mass="7871">MGGCSVSALSCEGERKGEAGAGDSADNCDSSRRRKRWTGESLGDGDLHPVSRRAERSVSYLEGADAKWGVAASRP</sequence>
<evidence type="ECO:0000313" key="3">
    <source>
        <dbReference type="Proteomes" id="UP000028990"/>
    </source>
</evidence>
<feature type="region of interest" description="Disordered" evidence="1">
    <location>
        <begin position="1"/>
        <end position="54"/>
    </location>
</feature>
<name>A0A091E1M9_FUKDA</name>
<accession>A0A091E1M9</accession>
<feature type="compositionally biased region" description="Basic and acidic residues" evidence="1">
    <location>
        <begin position="45"/>
        <end position="54"/>
    </location>
</feature>
<organism evidence="2 3">
    <name type="scientific">Fukomys damarensis</name>
    <name type="common">Damaraland mole rat</name>
    <name type="synonym">Cryptomys damarensis</name>
    <dbReference type="NCBI Taxonomy" id="885580"/>
    <lineage>
        <taxon>Eukaryota</taxon>
        <taxon>Metazoa</taxon>
        <taxon>Chordata</taxon>
        <taxon>Craniata</taxon>
        <taxon>Vertebrata</taxon>
        <taxon>Euteleostomi</taxon>
        <taxon>Mammalia</taxon>
        <taxon>Eutheria</taxon>
        <taxon>Euarchontoglires</taxon>
        <taxon>Glires</taxon>
        <taxon>Rodentia</taxon>
        <taxon>Hystricomorpha</taxon>
        <taxon>Bathyergidae</taxon>
        <taxon>Fukomys</taxon>
    </lineage>
</organism>
<dbReference type="EMBL" id="KN121374">
    <property type="protein sequence ID" value="KFO36608.1"/>
    <property type="molecule type" value="Genomic_DNA"/>
</dbReference>
<evidence type="ECO:0000313" key="2">
    <source>
        <dbReference type="EMBL" id="KFO36608.1"/>
    </source>
</evidence>
<reference evidence="2 3" key="1">
    <citation type="submission" date="2013-11" db="EMBL/GenBank/DDBJ databases">
        <title>The Damaraland mole rat (Fukomys damarensis) genome and evolution of African mole rats.</title>
        <authorList>
            <person name="Gladyshev V.N."/>
            <person name="Fang X."/>
        </authorList>
    </citation>
    <scope>NUCLEOTIDE SEQUENCE [LARGE SCALE GENOMIC DNA]</scope>
    <source>
        <tissue evidence="2">Liver</tissue>
    </source>
</reference>
<proteinExistence type="predicted"/>
<keyword evidence="3" id="KW-1185">Reference proteome</keyword>
<dbReference type="AlphaFoldDB" id="A0A091E1M9"/>
<gene>
    <name evidence="2" type="ORF">H920_01993</name>
</gene>
<evidence type="ECO:0000256" key="1">
    <source>
        <dbReference type="SAM" id="MobiDB-lite"/>
    </source>
</evidence>
<dbReference type="Proteomes" id="UP000028990">
    <property type="component" value="Unassembled WGS sequence"/>
</dbReference>